<keyword evidence="3" id="KW-1185">Reference proteome</keyword>
<dbReference type="RefSeq" id="WP_266346883.1">
    <property type="nucleotide sequence ID" value="NZ_JAPKNG010000001.1"/>
</dbReference>
<accession>A0ABU0H0U7</accession>
<dbReference type="Proteomes" id="UP001241603">
    <property type="component" value="Unassembled WGS sequence"/>
</dbReference>
<feature type="signal peptide" evidence="1">
    <location>
        <begin position="1"/>
        <end position="34"/>
    </location>
</feature>
<dbReference type="EMBL" id="JAUSVO010000001">
    <property type="protein sequence ID" value="MDQ0435931.1"/>
    <property type="molecule type" value="Genomic_DNA"/>
</dbReference>
<protein>
    <recommendedName>
        <fullName evidence="4">Secreted protein</fullName>
    </recommendedName>
</protein>
<evidence type="ECO:0000313" key="2">
    <source>
        <dbReference type="EMBL" id="MDQ0435931.1"/>
    </source>
</evidence>
<evidence type="ECO:0000313" key="3">
    <source>
        <dbReference type="Proteomes" id="UP001241603"/>
    </source>
</evidence>
<keyword evidence="1" id="KW-0732">Signal</keyword>
<name>A0ABU0H0U7_9HYPH</name>
<sequence>MNRIRALRAVFLVSAATVLLVNLGLTAIPCTAAATEDGGSGVAGQLAKWSLGQAGGLVDRLILCALDL</sequence>
<comment type="caution">
    <text evidence="2">The sequence shown here is derived from an EMBL/GenBank/DDBJ whole genome shotgun (WGS) entry which is preliminary data.</text>
</comment>
<evidence type="ECO:0000256" key="1">
    <source>
        <dbReference type="SAM" id="SignalP"/>
    </source>
</evidence>
<feature type="chain" id="PRO_5046706467" description="Secreted protein" evidence="1">
    <location>
        <begin position="35"/>
        <end position="68"/>
    </location>
</feature>
<evidence type="ECO:0008006" key="4">
    <source>
        <dbReference type="Google" id="ProtNLM"/>
    </source>
</evidence>
<reference evidence="2 3" key="1">
    <citation type="submission" date="2023-07" db="EMBL/GenBank/DDBJ databases">
        <title>Genomic Encyclopedia of Type Strains, Phase IV (KMG-IV): sequencing the most valuable type-strain genomes for metagenomic binning, comparative biology and taxonomic classification.</title>
        <authorList>
            <person name="Goeker M."/>
        </authorList>
    </citation>
    <scope>NUCLEOTIDE SEQUENCE [LARGE SCALE GENOMIC DNA]</scope>
    <source>
        <strain evidence="2 3">B6-8</strain>
    </source>
</reference>
<gene>
    <name evidence="2" type="ORF">QO014_000301</name>
</gene>
<proteinExistence type="predicted"/>
<organism evidence="2 3">
    <name type="scientific">Kaistia dalseonensis</name>
    <dbReference type="NCBI Taxonomy" id="410840"/>
    <lineage>
        <taxon>Bacteria</taxon>
        <taxon>Pseudomonadati</taxon>
        <taxon>Pseudomonadota</taxon>
        <taxon>Alphaproteobacteria</taxon>
        <taxon>Hyphomicrobiales</taxon>
        <taxon>Kaistiaceae</taxon>
        <taxon>Kaistia</taxon>
    </lineage>
</organism>